<dbReference type="HOGENOM" id="CLU_414939_0_0_11"/>
<dbReference type="STRING" id="1032480.MLP_01460"/>
<gene>
    <name evidence="1" type="ordered locus">MLP_01460</name>
</gene>
<dbReference type="Gene3D" id="3.40.390.10">
    <property type="entry name" value="Collagenase (Catalytic Domain)"/>
    <property type="match status" value="1"/>
</dbReference>
<dbReference type="InterPro" id="IPR024079">
    <property type="entry name" value="MetalloPept_cat_dom_sf"/>
</dbReference>
<proteinExistence type="predicted"/>
<evidence type="ECO:0000313" key="1">
    <source>
        <dbReference type="EMBL" id="BAK33160.1"/>
    </source>
</evidence>
<accession>F5XHL5</accession>
<evidence type="ECO:0000313" key="2">
    <source>
        <dbReference type="Proteomes" id="UP000007947"/>
    </source>
</evidence>
<dbReference type="KEGG" id="mph:MLP_01460"/>
<keyword evidence="2" id="KW-1185">Reference proteome</keyword>
<dbReference type="GO" id="GO:0008237">
    <property type="term" value="F:metallopeptidase activity"/>
    <property type="evidence" value="ECO:0007669"/>
    <property type="project" value="InterPro"/>
</dbReference>
<organism evidence="1 2">
    <name type="scientific">Microlunatus phosphovorus (strain ATCC 700054 / DSM 10555 / JCM 9379 / NBRC 101784 / NCIMB 13414 / VKM Ac-1990 / NM-1)</name>
    <dbReference type="NCBI Taxonomy" id="1032480"/>
    <lineage>
        <taxon>Bacteria</taxon>
        <taxon>Bacillati</taxon>
        <taxon>Actinomycetota</taxon>
        <taxon>Actinomycetes</taxon>
        <taxon>Propionibacteriales</taxon>
        <taxon>Propionibacteriaceae</taxon>
        <taxon>Microlunatus</taxon>
    </lineage>
</organism>
<protein>
    <submittedName>
        <fullName evidence="1">Uncharacterized protein</fullName>
    </submittedName>
</protein>
<dbReference type="Proteomes" id="UP000007947">
    <property type="component" value="Chromosome"/>
</dbReference>
<dbReference type="SUPFAM" id="SSF55486">
    <property type="entry name" value="Metalloproteases ('zincins'), catalytic domain"/>
    <property type="match status" value="1"/>
</dbReference>
<reference evidence="1 2" key="1">
    <citation type="submission" date="2011-05" db="EMBL/GenBank/DDBJ databases">
        <title>Whole genome sequence of Microlunatus phosphovorus NM-1.</title>
        <authorList>
            <person name="Hosoyama A."/>
            <person name="Sasaki K."/>
            <person name="Harada T."/>
            <person name="Igarashi R."/>
            <person name="Kawakoshi A."/>
            <person name="Sasagawa M."/>
            <person name="Fukada J."/>
            <person name="Nakamura S."/>
            <person name="Katano Y."/>
            <person name="Hanada S."/>
            <person name="Kamagata Y."/>
            <person name="Nakamura N."/>
            <person name="Yamazaki S."/>
            <person name="Fujita N."/>
        </authorList>
    </citation>
    <scope>NUCLEOTIDE SEQUENCE [LARGE SCALE GENOMIC DNA]</scope>
    <source>
        <strain evidence="2">ATCC 700054 / DSM 10555 / JCM 9379 / NBRC 101784 / NCIMB 13414 / VKM Ac-1990 / NM-1</strain>
    </source>
</reference>
<sequence length="661" mass="68234">MVGQHPIAESRPLELQRLAGNRAVAGIIDQIAQETLQRVAVKERPPNETLYNQPGTGGKAKAAQYGGAVSYDMTRNGDRGVTVTIRIQFLNQARNGVDPNAPGAPPGTPRLGALIGSPTEIPATDPDNRRAWCQNIVTEQVKPWNGKLTLVGEEVNVFSSNTKKRLPVTFNSVAVFGLAEKYDQRIIVHPTSTQANPATGNPIDAGNYYLNKGNYSADDSVIAAHEYGHLLGIDDEYSQSNEMLNALLHQAAPKSAPSAMKALDKKTVERMVLSSLRQPLLTQLATTLPAITDAFRANRAVVKTKMAAAARAGVVDPAVRSELEKNLAALSDAKLAGTVPQAVAFETTANFSNLTAAGAGVDAGFDATKLAASITSMYGAALSKAQGAAVDVAGVGKTSINVHGSVPAMTAAGGAQQANAAGAASATIGSAGGPGTFLGLPVIFPSAGLTGQLTALPTTWAAAGSAVETGVTSAAFATKMAQLVKSATAAAAAPLPPGVVAPAKMTRAPTLYLRAYSVVSNMAQETCRQLSAELLNTVIQPALTASVTDLESTIQTEVNKVMSTPASGVAALGPPNPQMAALVTHMKAQLDADKAAAAGGGHTPLGSGKAAPDQNVTYSVQSLMGSSKTTEIRADQFNPLVAQFNDKLANMWEKSFTAEVK</sequence>
<name>F5XHL5_MICPN</name>
<dbReference type="AlphaFoldDB" id="F5XHL5"/>
<dbReference type="EMBL" id="AP012204">
    <property type="protein sequence ID" value="BAK33160.1"/>
    <property type="molecule type" value="Genomic_DNA"/>
</dbReference>